<accession>A0A2P2NDM1</accession>
<dbReference type="AlphaFoldDB" id="A0A2P2NDM1"/>
<protein>
    <submittedName>
        <fullName evidence="2">Uncharacterized protein</fullName>
    </submittedName>
</protein>
<organism evidence="2">
    <name type="scientific">Rhizophora mucronata</name>
    <name type="common">Asiatic mangrove</name>
    <dbReference type="NCBI Taxonomy" id="61149"/>
    <lineage>
        <taxon>Eukaryota</taxon>
        <taxon>Viridiplantae</taxon>
        <taxon>Streptophyta</taxon>
        <taxon>Embryophyta</taxon>
        <taxon>Tracheophyta</taxon>
        <taxon>Spermatophyta</taxon>
        <taxon>Magnoliopsida</taxon>
        <taxon>eudicotyledons</taxon>
        <taxon>Gunneridae</taxon>
        <taxon>Pentapetalae</taxon>
        <taxon>rosids</taxon>
        <taxon>fabids</taxon>
        <taxon>Malpighiales</taxon>
        <taxon>Rhizophoraceae</taxon>
        <taxon>Rhizophora</taxon>
    </lineage>
</organism>
<name>A0A2P2NDM1_RHIMU</name>
<reference evidence="2" key="1">
    <citation type="submission" date="2018-02" db="EMBL/GenBank/DDBJ databases">
        <title>Rhizophora mucronata_Transcriptome.</title>
        <authorList>
            <person name="Meera S.P."/>
            <person name="Sreeshan A."/>
            <person name="Augustine A."/>
        </authorList>
    </citation>
    <scope>NUCLEOTIDE SEQUENCE</scope>
    <source>
        <tissue evidence="2">Leaf</tissue>
    </source>
</reference>
<feature type="region of interest" description="Disordered" evidence="1">
    <location>
        <begin position="1"/>
        <end position="21"/>
    </location>
</feature>
<evidence type="ECO:0000256" key="1">
    <source>
        <dbReference type="SAM" id="MobiDB-lite"/>
    </source>
</evidence>
<evidence type="ECO:0000313" key="2">
    <source>
        <dbReference type="EMBL" id="MBX40520.1"/>
    </source>
</evidence>
<proteinExistence type="predicted"/>
<dbReference type="EMBL" id="GGEC01060036">
    <property type="protein sequence ID" value="MBX40520.1"/>
    <property type="molecule type" value="Transcribed_RNA"/>
</dbReference>
<sequence length="39" mass="4558">MINLKTKIYSNNPHTSRKKCKSLSWTKHGSLKLPTKLFK</sequence>